<dbReference type="Pfam" id="PF00702">
    <property type="entry name" value="Hydrolase"/>
    <property type="match status" value="1"/>
</dbReference>
<proteinExistence type="predicted"/>
<dbReference type="GO" id="GO:0008252">
    <property type="term" value="F:nucleotidase activity"/>
    <property type="evidence" value="ECO:0007669"/>
    <property type="project" value="TreeGrafter"/>
</dbReference>
<organism evidence="1 2">
    <name type="scientific">Ferrimonas marina</name>
    <dbReference type="NCBI Taxonomy" id="299255"/>
    <lineage>
        <taxon>Bacteria</taxon>
        <taxon>Pseudomonadati</taxon>
        <taxon>Pseudomonadota</taxon>
        <taxon>Gammaproteobacteria</taxon>
        <taxon>Alteromonadales</taxon>
        <taxon>Ferrimonadaceae</taxon>
        <taxon>Ferrimonas</taxon>
    </lineage>
</organism>
<dbReference type="Proteomes" id="UP000184268">
    <property type="component" value="Unassembled WGS sequence"/>
</dbReference>
<accession>A0A1M5NPR9</accession>
<sequence length="220" mass="25333">MTPLLERDIYLFDLDNTLYRPENQIIEQIILRFRDYISDAMSLSPEDADALCTKYYLQYGGTLRGMQLHHPEIDLEALSFYAHNVDLTGVDRAPALEQALLANNKSRFVFTNSPRPYAERVLEHLGLRHCFDGVFSVEQTDYKMKPHPHAFKTIGDHFGFECDNAVLFDDQTSNIGTAREMGMRTVLVNRDDLSEHNACYRTEQLANFVDHLNQMNQPKG</sequence>
<dbReference type="SFLD" id="SFLDS00003">
    <property type="entry name" value="Haloacid_Dehalogenase"/>
    <property type="match status" value="1"/>
</dbReference>
<dbReference type="NCBIfam" id="TIGR01993">
    <property type="entry name" value="Pyr-5-nucltdase"/>
    <property type="match status" value="1"/>
</dbReference>
<dbReference type="Gene3D" id="3.40.50.1000">
    <property type="entry name" value="HAD superfamily/HAD-like"/>
    <property type="match status" value="1"/>
</dbReference>
<dbReference type="PANTHER" id="PTHR47438:SF1">
    <property type="entry name" value="PHOSPHATE METABOLISM PROTEIN 8-RELATED"/>
    <property type="match status" value="1"/>
</dbReference>
<dbReference type="EMBL" id="FQXG01000001">
    <property type="protein sequence ID" value="SHG91541.1"/>
    <property type="molecule type" value="Genomic_DNA"/>
</dbReference>
<dbReference type="OrthoDB" id="9803141at2"/>
<keyword evidence="2" id="KW-1185">Reference proteome</keyword>
<dbReference type="InterPro" id="IPR023214">
    <property type="entry name" value="HAD_sf"/>
</dbReference>
<dbReference type="STRING" id="299255.SAMN02745129_1137"/>
<dbReference type="PANTHER" id="PTHR47438">
    <property type="entry name" value="PHOSPHATE METABOLISM PROTEIN 8-RELATED"/>
    <property type="match status" value="1"/>
</dbReference>
<dbReference type="RefSeq" id="WP_067658264.1">
    <property type="nucleotide sequence ID" value="NZ_FQXG01000001.1"/>
</dbReference>
<dbReference type="InterPro" id="IPR006439">
    <property type="entry name" value="HAD-SF_hydro_IA"/>
</dbReference>
<dbReference type="GO" id="GO:0006206">
    <property type="term" value="P:pyrimidine nucleobase metabolic process"/>
    <property type="evidence" value="ECO:0007669"/>
    <property type="project" value="TreeGrafter"/>
</dbReference>
<dbReference type="NCBIfam" id="TIGR01509">
    <property type="entry name" value="HAD-SF-IA-v3"/>
    <property type="match status" value="1"/>
</dbReference>
<protein>
    <submittedName>
        <fullName evidence="1">Putative hydrolase of the HAD superfamily</fullName>
    </submittedName>
</protein>
<reference evidence="1 2" key="1">
    <citation type="submission" date="2016-11" db="EMBL/GenBank/DDBJ databases">
        <authorList>
            <person name="Jaros S."/>
            <person name="Januszkiewicz K."/>
            <person name="Wedrychowicz H."/>
        </authorList>
    </citation>
    <scope>NUCLEOTIDE SEQUENCE [LARGE SCALE GENOMIC DNA]</scope>
    <source>
        <strain evidence="1 2">DSM 16917</strain>
    </source>
</reference>
<evidence type="ECO:0000313" key="1">
    <source>
        <dbReference type="EMBL" id="SHG91541.1"/>
    </source>
</evidence>
<dbReference type="InterPro" id="IPR036412">
    <property type="entry name" value="HAD-like_sf"/>
</dbReference>
<dbReference type="Gene3D" id="1.10.150.450">
    <property type="match status" value="1"/>
</dbReference>
<evidence type="ECO:0000313" key="2">
    <source>
        <dbReference type="Proteomes" id="UP000184268"/>
    </source>
</evidence>
<name>A0A1M5NPR9_9GAMM</name>
<dbReference type="InterPro" id="IPR010237">
    <property type="entry name" value="Pyr-5-nucltdase"/>
</dbReference>
<dbReference type="SFLD" id="SFLDG01132">
    <property type="entry name" value="C1.5.3:_5'-Nucleotidase_Like"/>
    <property type="match status" value="1"/>
</dbReference>
<dbReference type="AlphaFoldDB" id="A0A1M5NPR9"/>
<dbReference type="InterPro" id="IPR052791">
    <property type="entry name" value="SSM1_domain"/>
</dbReference>
<gene>
    <name evidence="1" type="ORF">SAMN02745129_1137</name>
</gene>
<dbReference type="GO" id="GO:0009166">
    <property type="term" value="P:nucleotide catabolic process"/>
    <property type="evidence" value="ECO:0007669"/>
    <property type="project" value="TreeGrafter"/>
</dbReference>
<dbReference type="SFLD" id="SFLDG01129">
    <property type="entry name" value="C1.5:_HAD__Beta-PGM__Phosphata"/>
    <property type="match status" value="1"/>
</dbReference>
<keyword evidence="1" id="KW-0378">Hydrolase</keyword>
<dbReference type="SUPFAM" id="SSF56784">
    <property type="entry name" value="HAD-like"/>
    <property type="match status" value="1"/>
</dbReference>